<dbReference type="InParanoid" id="A0A3N4LGY4"/>
<keyword evidence="2" id="KW-1185">Reference proteome</keyword>
<evidence type="ECO:0000313" key="2">
    <source>
        <dbReference type="Proteomes" id="UP000267821"/>
    </source>
</evidence>
<organism evidence="1 2">
    <name type="scientific">Terfezia boudieri ATCC MYA-4762</name>
    <dbReference type="NCBI Taxonomy" id="1051890"/>
    <lineage>
        <taxon>Eukaryota</taxon>
        <taxon>Fungi</taxon>
        <taxon>Dikarya</taxon>
        <taxon>Ascomycota</taxon>
        <taxon>Pezizomycotina</taxon>
        <taxon>Pezizomycetes</taxon>
        <taxon>Pezizales</taxon>
        <taxon>Pezizaceae</taxon>
        <taxon>Terfezia</taxon>
    </lineage>
</organism>
<dbReference type="AlphaFoldDB" id="A0A3N4LGY4"/>
<gene>
    <name evidence="1" type="ORF">L211DRAFT_852801</name>
</gene>
<accession>A0A3N4LGY4</accession>
<dbReference type="EMBL" id="ML121581">
    <property type="protein sequence ID" value="RPB19931.1"/>
    <property type="molecule type" value="Genomic_DNA"/>
</dbReference>
<proteinExistence type="predicted"/>
<name>A0A3N4LGY4_9PEZI</name>
<dbReference type="Proteomes" id="UP000267821">
    <property type="component" value="Unassembled WGS sequence"/>
</dbReference>
<evidence type="ECO:0000313" key="1">
    <source>
        <dbReference type="EMBL" id="RPB19931.1"/>
    </source>
</evidence>
<reference evidence="1 2" key="1">
    <citation type="journal article" date="2018" name="Nat. Ecol. Evol.">
        <title>Pezizomycetes genomes reveal the molecular basis of ectomycorrhizal truffle lifestyle.</title>
        <authorList>
            <person name="Murat C."/>
            <person name="Payen T."/>
            <person name="Noel B."/>
            <person name="Kuo A."/>
            <person name="Morin E."/>
            <person name="Chen J."/>
            <person name="Kohler A."/>
            <person name="Krizsan K."/>
            <person name="Balestrini R."/>
            <person name="Da Silva C."/>
            <person name="Montanini B."/>
            <person name="Hainaut M."/>
            <person name="Levati E."/>
            <person name="Barry K.W."/>
            <person name="Belfiori B."/>
            <person name="Cichocki N."/>
            <person name="Clum A."/>
            <person name="Dockter R.B."/>
            <person name="Fauchery L."/>
            <person name="Guy J."/>
            <person name="Iotti M."/>
            <person name="Le Tacon F."/>
            <person name="Lindquist E.A."/>
            <person name="Lipzen A."/>
            <person name="Malagnac F."/>
            <person name="Mello A."/>
            <person name="Molinier V."/>
            <person name="Miyauchi S."/>
            <person name="Poulain J."/>
            <person name="Riccioni C."/>
            <person name="Rubini A."/>
            <person name="Sitrit Y."/>
            <person name="Splivallo R."/>
            <person name="Traeger S."/>
            <person name="Wang M."/>
            <person name="Zifcakova L."/>
            <person name="Wipf D."/>
            <person name="Zambonelli A."/>
            <person name="Paolocci F."/>
            <person name="Nowrousian M."/>
            <person name="Ottonello S."/>
            <person name="Baldrian P."/>
            <person name="Spatafora J.W."/>
            <person name="Henrissat B."/>
            <person name="Nagy L.G."/>
            <person name="Aury J.M."/>
            <person name="Wincker P."/>
            <person name="Grigoriev I.V."/>
            <person name="Bonfante P."/>
            <person name="Martin F.M."/>
        </authorList>
    </citation>
    <scope>NUCLEOTIDE SEQUENCE [LARGE SCALE GENOMIC DNA]</scope>
    <source>
        <strain evidence="1 2">ATCC MYA-4762</strain>
    </source>
</reference>
<protein>
    <submittedName>
        <fullName evidence="1">Uncharacterized protein</fullName>
    </submittedName>
</protein>
<sequence length="273" mass="29955">MPTFGISCFFQHILQGTFGWGENDPRYSNWRNGVKGWARTNGITGKRQAGNALWAQFKTYAQQETGLPASEIAMIQNGSGPIKRAAETALDKILQNFGGANAPGRNADENTDDGFRKPVRLFLIDPTRGTEVQDNASGEYRWDEAPSNCVAILRSASLLEIVDKIRERIPAGRKVQAIYGALDNPNPPNAIPPATRLQSDEEVQAFLELSSAKPIWIQVILYRDPDLVPLVADSPPPDDGPYLAADFLDAVEENMDPAEDLDSLSRNLAGFTK</sequence>